<evidence type="ECO:0000256" key="7">
    <source>
        <dbReference type="ARBA" id="ARBA00023180"/>
    </source>
</evidence>
<proteinExistence type="predicted"/>
<sequence>MSRIVWISALLLITPLLAAPQYRKPFLQRLIEDGFASSETNVVYFIYSKTVNAGLFGGSYPRILITGLEGESKRIKGQNQQFNIAAQSLVVIDARNEPMHNNRCLIYLIKELQRVRNPGSNKFVLLVDKTFPERLSLQYLRDALLNLGIGYVVVLPYDQVNSPHEPRRLIRISFTQQLTARTTKFPNLRRLFRLNGQSLDGMRVSGALFQFFPFSYITPSRQWAGTDYYLWSLISTQLRLRLEFKYVNRAGPTYSSGAYSLAMLNKSVNFVATRDMVVLDHAPKLHLTSRDYFNLVVPKPVKLNLIDAMVQPFNGTVWLMIGALLGVRVFAGYLQDLFGMLDRSGTLRKWLRSLQALHFPCPQWVQLAADVLTFLLIEAYLAQVTSLLLTLRFIEGPRDLNEFIASNIRIVEPYESTLSLVQVETGQRALLKTRFVKRTAEELARPNQDDAFVELRSRVAFQSYGTEPFDPVTGRRNFYLLDEPLADVRFQYSFAKETAFMGVAQDYMLRCEENGLRMRMDESFERWAKIQHLRKEYGINGTVLELSDLNSLWICMGIGWLSSGLLLLAERFVHSRVVRRSS</sequence>
<keyword evidence="2" id="KW-1003">Cell membrane</keyword>
<evidence type="ECO:0000313" key="9">
    <source>
        <dbReference type="Proteomes" id="UP000007062"/>
    </source>
</evidence>
<dbReference type="InParanoid" id="A0A2Y9D2D4"/>
<dbReference type="Proteomes" id="UP000007062">
    <property type="component" value="Chromosome 3L"/>
</dbReference>
<keyword evidence="5" id="KW-0472">Membrane</keyword>
<keyword evidence="4" id="KW-1133">Transmembrane helix</keyword>
<dbReference type="VEuPathDB" id="VectorBase:AGAMI1_011463"/>
<comment type="subcellular location">
    <subcellularLocation>
        <location evidence="1">Cell membrane</location>
        <topology evidence="1">Multi-pass membrane protein</topology>
    </subcellularLocation>
</comment>
<reference evidence="8 9" key="2">
    <citation type="journal article" date="2004" name="Trends Parasitol.">
        <title>The Anopheles gambiae genome: an update.</title>
        <authorList>
            <person name="Mongin E."/>
            <person name="Louis C."/>
            <person name="Holt R.A."/>
            <person name="Birney E."/>
            <person name="Collins F.H."/>
        </authorList>
    </citation>
    <scope>NUCLEOTIDE SEQUENCE [LARGE SCALE GENOMIC DNA]</scope>
    <source>
        <strain evidence="8 9">PEST</strain>
    </source>
</reference>
<dbReference type="InterPro" id="IPR052192">
    <property type="entry name" value="Insect_Ionotropic_Sensory_Rcpt"/>
</dbReference>
<dbReference type="EnsemblMetazoa" id="AGAP029153-RA">
    <property type="protein sequence ID" value="AGAP029153-PA"/>
    <property type="gene ID" value="AGAP029153"/>
</dbReference>
<keyword evidence="6" id="KW-0675">Receptor</keyword>
<dbReference type="PANTHER" id="PTHR42643">
    <property type="entry name" value="IONOTROPIC RECEPTOR 20A-RELATED"/>
    <property type="match status" value="1"/>
</dbReference>
<evidence type="ECO:0000256" key="3">
    <source>
        <dbReference type="ARBA" id="ARBA00022692"/>
    </source>
</evidence>
<dbReference type="GO" id="GO:0005886">
    <property type="term" value="C:plasma membrane"/>
    <property type="evidence" value="ECO:0007669"/>
    <property type="project" value="UniProtKB-SubCell"/>
</dbReference>
<evidence type="ECO:0000313" key="8">
    <source>
        <dbReference type="EnsemblMetazoa" id="AGAP029153-PA"/>
    </source>
</evidence>
<evidence type="ECO:0000256" key="5">
    <source>
        <dbReference type="ARBA" id="ARBA00023136"/>
    </source>
</evidence>
<evidence type="ECO:0000256" key="2">
    <source>
        <dbReference type="ARBA" id="ARBA00022475"/>
    </source>
</evidence>
<dbReference type="EMBL" id="AAAB01008816">
    <property type="status" value="NOT_ANNOTATED_CDS"/>
    <property type="molecule type" value="Genomic_DNA"/>
</dbReference>
<dbReference type="PANTHER" id="PTHR42643:SF35">
    <property type="entry name" value="IONOTROPIC RECEPTOR 68A, ISOFORM A"/>
    <property type="match status" value="1"/>
</dbReference>
<evidence type="ECO:0000256" key="1">
    <source>
        <dbReference type="ARBA" id="ARBA00004651"/>
    </source>
</evidence>
<keyword evidence="9" id="KW-1185">Reference proteome</keyword>
<dbReference type="AlphaFoldDB" id="A0A2Y9D2D4"/>
<reference evidence="8 9" key="1">
    <citation type="journal article" date="2002" name="Science">
        <title>The genome sequence of the malaria mosquito Anopheles gambiae.</title>
        <authorList>
            <person name="Holt R.A."/>
            <person name="Subramanian G.M."/>
            <person name="Halpern A."/>
            <person name="Sutton G.G."/>
            <person name="Charlab R."/>
            <person name="Nusskern D.R."/>
            <person name="Wincker P."/>
            <person name="Clark A.G."/>
            <person name="Ribeiro J.M."/>
            <person name="Wides R."/>
            <person name="Salzberg S.L."/>
            <person name="Loftus B."/>
            <person name="Yandell M."/>
            <person name="Majoros W.H."/>
            <person name="Rusch D.B."/>
            <person name="Lai Z."/>
            <person name="Kraft C.L."/>
            <person name="Abril J.F."/>
            <person name="Anthouard V."/>
            <person name="Arensburger P."/>
            <person name="Atkinson P.W."/>
            <person name="Baden H."/>
            <person name="de Berardinis V."/>
            <person name="Baldwin D."/>
            <person name="Benes V."/>
            <person name="Biedler J."/>
            <person name="Blass C."/>
            <person name="Bolanos R."/>
            <person name="Boscus D."/>
            <person name="Barnstead M."/>
            <person name="Cai S."/>
            <person name="Center A."/>
            <person name="Chaturverdi K."/>
            <person name="Christophides G.K."/>
            <person name="Chrystal M.A."/>
            <person name="Clamp M."/>
            <person name="Cravchik A."/>
            <person name="Curwen V."/>
            <person name="Dana A."/>
            <person name="Delcher A."/>
            <person name="Dew I."/>
            <person name="Evans C.A."/>
            <person name="Flanigan M."/>
            <person name="Grundschober-Freimoser A."/>
            <person name="Friedli L."/>
            <person name="Gu Z."/>
            <person name="Guan P."/>
            <person name="Guigo R."/>
            <person name="Hillenmeyer M.E."/>
            <person name="Hladun S.L."/>
            <person name="Hogan J.R."/>
            <person name="Hong Y.S."/>
            <person name="Hoover J."/>
            <person name="Jaillon O."/>
            <person name="Ke Z."/>
            <person name="Kodira C."/>
            <person name="Kokoza E."/>
            <person name="Koutsos A."/>
            <person name="Letunic I."/>
            <person name="Levitsky A."/>
            <person name="Liang Y."/>
            <person name="Lin J.J."/>
            <person name="Lobo N.F."/>
            <person name="Lopez J.R."/>
            <person name="Malek J.A."/>
            <person name="McIntosh T.C."/>
            <person name="Meister S."/>
            <person name="Miller J."/>
            <person name="Mobarry C."/>
            <person name="Mongin E."/>
            <person name="Murphy S.D."/>
            <person name="O'Brochta D.A."/>
            <person name="Pfannkoch C."/>
            <person name="Qi R."/>
            <person name="Regier M.A."/>
            <person name="Remington K."/>
            <person name="Shao H."/>
            <person name="Sharakhova M.V."/>
            <person name="Sitter C.D."/>
            <person name="Shetty J."/>
            <person name="Smith T.J."/>
            <person name="Strong R."/>
            <person name="Sun J."/>
            <person name="Thomasova D."/>
            <person name="Ton L.Q."/>
            <person name="Topalis P."/>
            <person name="Tu Z."/>
            <person name="Unger M.F."/>
            <person name="Walenz B."/>
            <person name="Wang A."/>
            <person name="Wang J."/>
            <person name="Wang M."/>
            <person name="Wang X."/>
            <person name="Woodford K.J."/>
            <person name="Wortman J.R."/>
            <person name="Wu M."/>
            <person name="Yao A."/>
            <person name="Zdobnov E.M."/>
            <person name="Zhang H."/>
            <person name="Zhao Q."/>
            <person name="Zhao S."/>
            <person name="Zhu S.C."/>
            <person name="Zhimulev I."/>
            <person name="Coluzzi M."/>
            <person name="della Torre A."/>
            <person name="Roth C.W."/>
            <person name="Louis C."/>
            <person name="Kalush F."/>
            <person name="Mural R.J."/>
            <person name="Myers E.W."/>
            <person name="Adams M.D."/>
            <person name="Smith H.O."/>
            <person name="Broder S."/>
            <person name="Gardner M.J."/>
            <person name="Fraser C.M."/>
            <person name="Birney E."/>
            <person name="Bork P."/>
            <person name="Brey P.T."/>
            <person name="Venter J.C."/>
            <person name="Weissenbach J."/>
            <person name="Kafatos F.C."/>
            <person name="Collins F.H."/>
            <person name="Hoffman S.L."/>
        </authorList>
    </citation>
    <scope>NUCLEOTIDE SEQUENCE [LARGE SCALE GENOMIC DNA]</scope>
    <source>
        <strain evidence="8 9">PEST</strain>
    </source>
</reference>
<protein>
    <recommendedName>
        <fullName evidence="10">Ionotropic receptor</fullName>
    </recommendedName>
</protein>
<reference evidence="8" key="3">
    <citation type="submission" date="2020-05" db="UniProtKB">
        <authorList>
            <consortium name="EnsemblMetazoa"/>
        </authorList>
    </citation>
    <scope>IDENTIFICATION</scope>
    <source>
        <strain evidence="8">PEST</strain>
    </source>
</reference>
<evidence type="ECO:0000256" key="6">
    <source>
        <dbReference type="ARBA" id="ARBA00023170"/>
    </source>
</evidence>
<keyword evidence="7" id="KW-0325">Glycoprotein</keyword>
<accession>A0A2Y9D2D4</accession>
<evidence type="ECO:0000256" key="4">
    <source>
        <dbReference type="ARBA" id="ARBA00022989"/>
    </source>
</evidence>
<keyword evidence="3" id="KW-0812">Transmembrane</keyword>
<name>A0A2Y9D2D4_ANOGA</name>
<organism evidence="8 9">
    <name type="scientific">Anopheles gambiae</name>
    <name type="common">African malaria mosquito</name>
    <dbReference type="NCBI Taxonomy" id="7165"/>
    <lineage>
        <taxon>Eukaryota</taxon>
        <taxon>Metazoa</taxon>
        <taxon>Ecdysozoa</taxon>
        <taxon>Arthropoda</taxon>
        <taxon>Hexapoda</taxon>
        <taxon>Insecta</taxon>
        <taxon>Pterygota</taxon>
        <taxon>Neoptera</taxon>
        <taxon>Endopterygota</taxon>
        <taxon>Diptera</taxon>
        <taxon>Nematocera</taxon>
        <taxon>Culicoidea</taxon>
        <taxon>Culicidae</taxon>
        <taxon>Anophelinae</taxon>
        <taxon>Anopheles</taxon>
    </lineage>
</organism>
<evidence type="ECO:0008006" key="10">
    <source>
        <dbReference type="Google" id="ProtNLM"/>
    </source>
</evidence>
<dbReference type="VEuPathDB" id="VectorBase:AGAP029153"/>